<comment type="caution">
    <text evidence="3">The sequence shown here is derived from an EMBL/GenBank/DDBJ whole genome shotgun (WGS) entry which is preliminary data.</text>
</comment>
<dbReference type="SUPFAM" id="SSF56300">
    <property type="entry name" value="Metallo-dependent phosphatases"/>
    <property type="match status" value="1"/>
</dbReference>
<dbReference type="Gene3D" id="3.60.21.10">
    <property type="match status" value="1"/>
</dbReference>
<dbReference type="RefSeq" id="WP_345232608.1">
    <property type="nucleotide sequence ID" value="NZ_BAABIQ010000040.1"/>
</dbReference>
<dbReference type="Proteomes" id="UP001501411">
    <property type="component" value="Unassembled WGS sequence"/>
</dbReference>
<evidence type="ECO:0000313" key="3">
    <source>
        <dbReference type="EMBL" id="GAA4799071.1"/>
    </source>
</evidence>
<proteinExistence type="predicted"/>
<reference evidence="4" key="1">
    <citation type="journal article" date="2019" name="Int. J. Syst. Evol. Microbiol.">
        <title>The Global Catalogue of Microorganisms (GCM) 10K type strain sequencing project: providing services to taxonomists for standard genome sequencing and annotation.</title>
        <authorList>
            <consortium name="The Broad Institute Genomics Platform"/>
            <consortium name="The Broad Institute Genome Sequencing Center for Infectious Disease"/>
            <person name="Wu L."/>
            <person name="Ma J."/>
        </authorList>
    </citation>
    <scope>NUCLEOTIDE SEQUENCE [LARGE SCALE GENOMIC DNA]</scope>
    <source>
        <strain evidence="4">JCM 18200</strain>
    </source>
</reference>
<feature type="signal peptide" evidence="1">
    <location>
        <begin position="1"/>
        <end position="21"/>
    </location>
</feature>
<protein>
    <submittedName>
        <fullName evidence="3">Metallophosphoesterase</fullName>
    </submittedName>
</protein>
<dbReference type="Pfam" id="PF00149">
    <property type="entry name" value="Metallophos"/>
    <property type="match status" value="1"/>
</dbReference>
<accession>A0ABP9BRB9</accession>
<dbReference type="InterPro" id="IPR004843">
    <property type="entry name" value="Calcineurin-like_PHP"/>
</dbReference>
<keyword evidence="4" id="KW-1185">Reference proteome</keyword>
<evidence type="ECO:0000259" key="2">
    <source>
        <dbReference type="Pfam" id="PF00149"/>
    </source>
</evidence>
<feature type="domain" description="Calcineurin-like phosphoesterase" evidence="2">
    <location>
        <begin position="60"/>
        <end position="286"/>
    </location>
</feature>
<dbReference type="PANTHER" id="PTHR43143">
    <property type="entry name" value="METALLOPHOSPHOESTERASE, CALCINEURIN SUPERFAMILY"/>
    <property type="match status" value="1"/>
</dbReference>
<evidence type="ECO:0000256" key="1">
    <source>
        <dbReference type="SAM" id="SignalP"/>
    </source>
</evidence>
<dbReference type="EMBL" id="BAABIQ010000040">
    <property type="protein sequence ID" value="GAA4799071.1"/>
    <property type="molecule type" value="Genomic_DNA"/>
</dbReference>
<organism evidence="3 4">
    <name type="scientific">Olivibacter ginsenosidimutans</name>
    <dbReference type="NCBI Taxonomy" id="1176537"/>
    <lineage>
        <taxon>Bacteria</taxon>
        <taxon>Pseudomonadati</taxon>
        <taxon>Bacteroidota</taxon>
        <taxon>Sphingobacteriia</taxon>
        <taxon>Sphingobacteriales</taxon>
        <taxon>Sphingobacteriaceae</taxon>
        <taxon>Olivibacter</taxon>
    </lineage>
</organism>
<gene>
    <name evidence="3" type="ORF">GCM10023231_29780</name>
</gene>
<dbReference type="PANTHER" id="PTHR43143:SF5">
    <property type="entry name" value="SECRETED PROTEIN"/>
    <property type="match status" value="1"/>
</dbReference>
<keyword evidence="1" id="KW-0732">Signal</keyword>
<dbReference type="InterPro" id="IPR051918">
    <property type="entry name" value="STPP_CPPED1"/>
</dbReference>
<name>A0ABP9BRB9_9SPHI</name>
<sequence length="372" mass="42880">MKFFKPILGLLLIILCSNHKAFSQSNYQKPKLDHKDSWSLVMIPDIQNYVKWNRNQPILDLMMAWIEDHIDTLHVKMVVCTGDLVEHNDIINRGNDGDQSAQHQWEAAARAFSKLDGKVPYITAAGNHDYSIDREGHRTSRFNEFFKIDKNWMNQKVIVQNHYNEAGEPSLDNSAYELRSLNGRDYLFITTEFAPRDTVVTWAKKIADMEQYKHHRIVLLTHAYLNAKDERTTGEQKWFIYEPYVINNSYQKSARITLPYANNGQQLWEKLVQPAANIELVLCGHISGEGYRTDKNAVGKSVHQLLFDAQSVGGGHRDGNGGDGWLRILEFYPDNKTVKVKTFSPFFAASPTTQAFAWKKDARNEFTFEFDK</sequence>
<evidence type="ECO:0000313" key="4">
    <source>
        <dbReference type="Proteomes" id="UP001501411"/>
    </source>
</evidence>
<dbReference type="InterPro" id="IPR029052">
    <property type="entry name" value="Metallo-depent_PP-like"/>
</dbReference>
<feature type="chain" id="PRO_5046807209" evidence="1">
    <location>
        <begin position="22"/>
        <end position="372"/>
    </location>
</feature>